<feature type="domain" description="Tudor" evidence="2">
    <location>
        <begin position="2925"/>
        <end position="2985"/>
    </location>
</feature>
<feature type="domain" description="Tudor" evidence="2">
    <location>
        <begin position="641"/>
        <end position="698"/>
    </location>
</feature>
<feature type="domain" description="Tudor" evidence="2">
    <location>
        <begin position="1200"/>
        <end position="1258"/>
    </location>
</feature>
<gene>
    <name evidence="3" type="ORF">LSH36_476g00007</name>
</gene>
<dbReference type="InterPro" id="IPR050621">
    <property type="entry name" value="Tudor_domain_containing"/>
</dbReference>
<feature type="compositionally biased region" description="Basic and acidic residues" evidence="1">
    <location>
        <begin position="2473"/>
        <end position="2502"/>
    </location>
</feature>
<keyword evidence="4" id="KW-1185">Reference proteome</keyword>
<feature type="compositionally biased region" description="Basic and acidic residues" evidence="1">
    <location>
        <begin position="2706"/>
        <end position="2717"/>
    </location>
</feature>
<feature type="compositionally biased region" description="Basic and acidic residues" evidence="1">
    <location>
        <begin position="1076"/>
        <end position="1102"/>
    </location>
</feature>
<feature type="domain" description="Tudor" evidence="2">
    <location>
        <begin position="2011"/>
        <end position="2071"/>
    </location>
</feature>
<feature type="domain" description="Tudor" evidence="2">
    <location>
        <begin position="2220"/>
        <end position="2278"/>
    </location>
</feature>
<dbReference type="PANTHER" id="PTHR22948">
    <property type="entry name" value="TUDOR DOMAIN CONTAINING PROTEIN"/>
    <property type="match status" value="1"/>
</dbReference>
<feature type="domain" description="Tudor" evidence="2">
    <location>
        <begin position="1826"/>
        <end position="1884"/>
    </location>
</feature>
<dbReference type="InterPro" id="IPR035437">
    <property type="entry name" value="SNase_OB-fold_sf"/>
</dbReference>
<feature type="compositionally biased region" description="Basic and acidic residues" evidence="1">
    <location>
        <begin position="2833"/>
        <end position="2858"/>
    </location>
</feature>
<reference evidence="3" key="1">
    <citation type="journal article" date="2023" name="Mol. Biol. Evol.">
        <title>Third-Generation Sequencing Reveals the Adaptive Role of the Epigenome in Three Deep-Sea Polychaetes.</title>
        <authorList>
            <person name="Perez M."/>
            <person name="Aroh O."/>
            <person name="Sun Y."/>
            <person name="Lan Y."/>
            <person name="Juniper S.K."/>
            <person name="Young C.R."/>
            <person name="Angers B."/>
            <person name="Qian P.Y."/>
        </authorList>
    </citation>
    <scope>NUCLEOTIDE SEQUENCE</scope>
    <source>
        <strain evidence="3">P08H-3</strain>
    </source>
</reference>
<feature type="region of interest" description="Disordered" evidence="1">
    <location>
        <begin position="2437"/>
        <end position="2615"/>
    </location>
</feature>
<evidence type="ECO:0000259" key="2">
    <source>
        <dbReference type="PROSITE" id="PS50304"/>
    </source>
</evidence>
<dbReference type="Gene3D" id="2.30.30.140">
    <property type="match status" value="12"/>
</dbReference>
<comment type="caution">
    <text evidence="3">The sequence shown here is derived from an EMBL/GenBank/DDBJ whole genome shotgun (WGS) entry which is preliminary data.</text>
</comment>
<feature type="compositionally biased region" description="Basic and acidic residues" evidence="1">
    <location>
        <begin position="2725"/>
        <end position="2740"/>
    </location>
</feature>
<dbReference type="Proteomes" id="UP001208570">
    <property type="component" value="Unassembled WGS sequence"/>
</dbReference>
<feature type="compositionally biased region" description="Acidic residues" evidence="1">
    <location>
        <begin position="2810"/>
        <end position="2832"/>
    </location>
</feature>
<evidence type="ECO:0000313" key="3">
    <source>
        <dbReference type="EMBL" id="KAK2148895.1"/>
    </source>
</evidence>
<feature type="compositionally biased region" description="Polar residues" evidence="1">
    <location>
        <begin position="953"/>
        <end position="977"/>
    </location>
</feature>
<feature type="domain" description="Tudor" evidence="2">
    <location>
        <begin position="1619"/>
        <end position="1677"/>
    </location>
</feature>
<dbReference type="FunFam" id="2.30.30.140:FF:000018">
    <property type="entry name" value="Serine/threonine-protein kinase 31"/>
    <property type="match status" value="4"/>
</dbReference>
<dbReference type="SUPFAM" id="SSF63748">
    <property type="entry name" value="Tudor/PWWP/MBT"/>
    <property type="match status" value="12"/>
</dbReference>
<feature type="compositionally biased region" description="Polar residues" evidence="1">
    <location>
        <begin position="2378"/>
        <end position="2392"/>
    </location>
</feature>
<feature type="compositionally biased region" description="Basic and acidic residues" evidence="1">
    <location>
        <begin position="2358"/>
        <end position="2377"/>
    </location>
</feature>
<feature type="domain" description="Tudor" evidence="2">
    <location>
        <begin position="54"/>
        <end position="114"/>
    </location>
</feature>
<evidence type="ECO:0000256" key="1">
    <source>
        <dbReference type="SAM" id="MobiDB-lite"/>
    </source>
</evidence>
<dbReference type="PROSITE" id="PS50304">
    <property type="entry name" value="TUDOR"/>
    <property type="match status" value="12"/>
</dbReference>
<organism evidence="3 4">
    <name type="scientific">Paralvinella palmiformis</name>
    <dbReference type="NCBI Taxonomy" id="53620"/>
    <lineage>
        <taxon>Eukaryota</taxon>
        <taxon>Metazoa</taxon>
        <taxon>Spiralia</taxon>
        <taxon>Lophotrochozoa</taxon>
        <taxon>Annelida</taxon>
        <taxon>Polychaeta</taxon>
        <taxon>Sedentaria</taxon>
        <taxon>Canalipalpata</taxon>
        <taxon>Terebellida</taxon>
        <taxon>Terebelliformia</taxon>
        <taxon>Alvinellidae</taxon>
        <taxon>Paralvinella</taxon>
    </lineage>
</organism>
<feature type="region of interest" description="Disordered" evidence="1">
    <location>
        <begin position="2628"/>
        <end position="2740"/>
    </location>
</feature>
<feature type="domain" description="Tudor" evidence="2">
    <location>
        <begin position="1424"/>
        <end position="1482"/>
    </location>
</feature>
<sequence>MLRVGTKLDIFVTTVESEDNRLYLWAQTDFEAWQELEKLLESCAGAGRVSRAQIVKPGGIYVAKCHEEDVLYRALVVSVGGNASEVTVNFIDFGNNEVVRGVDIAVAPDCLLEIPPQAQKFLLGDIEPVDGARWSDDQVDFLKSNLQNVQCTCKVVRESCAGWPPCIRLFKDESQSLLVDKFTSAGIGRKVEAPQFSVTIPNQVLNVGETYEVFISHPKSTVQFWIQLVHHQKDLVMLQEVLADSQQVSSVAVGQICVARHSGDYQRAVVTAVNHKKGMCSVVFVDYGNSELVSLASILYLDSHLARIPAQAVPCCLTGGDAVKTDLSDAVELGIHHIKIEMILKSGVHVVKFVSDQSPDFKPKSILGSNHLKFSTSSKSCLLGYEQLPVDNGRPLNVVISHVGKMGQFSCQLLSNCQLIDGLMIQLQSLKPSSVNNIMSGMVCLVQSTKDGLYYRGRVRDFSLQQVLVDLVDFGDVEVTSHGQIFDLPEVCTVLPQQAMTCILTGSSSDAVIPLLHNYESCRSLVAVILQDLGRVNVVELIDTTTSVDVKLSELAHSSVPSVSLNQKHPTKLVAKISPVKAAIPEANVNIGCNERLFITAVRSESEFFGQLSKYSQEELIVFQSKLMEFYSRRAVPILVDPQVGDICCTTYSQDGLYYRGLVMQCGEKLDILFIDYGNSEHKSRDEVKELHAEFCKLPVQGIMCRLSHDCTGLIKPDVDKRILDNEIIVTIMKRVQNIYEVKIHGHNLSNSGSSAAASHIRKTTVPVGTRENVVVVHTEDPGHFYCQLVRSQEALDSLMSELENYGKSHTGMSVQKVEIGAPVVARYTADDEWYRAVITGVMVSGSVEVHFVDYGNHEIVKQTRILPILPEFLELPCQAVCCCLADVMCKAGVVWPEEANRIFKTLVEDFELVMHVKECIIDEQHHKIELYHNEECINRTFARSAECFVSRSSGSQPRDLTAESRTSPPNSNSIGNTWAKGFEMSLSRSSMESHEDAHETAIVVKEKPFGRVERDRENGGQERRSLKSRGNFGEDHKERQIYGDNPDRSRSRRTDDNSFASAKRSGGVSNFGSHWQHDDRCVDRTGRNDTRGHDDFDEVHHSGSGSGRQLQNRKEQSPKGFGLQRKNPGVAADVDSPVLSLPKLNLKESQSFDVFVSYAISPSQFWCQVKKSAPELERLMQELNGEYNALGPNDLVNSHPSKLQICCAKYSEDEAWYRAKIINCDGKHVTVYFVDYGNSEDVITSDIKFLKENYLRLPFQAFLCTLRGVKPLGSDWSPEAIAKFQELTLEKPLSASIVEKQGERYLLTLADQSIHIHEDLIKAGLAGVVESVEDGLLRKPSKRPSSASSQTSTSSGGSLQDRSQVKYLFLPQNKHVDVNVVLTANPSEFWCQLTENTNKIQEMMDTVDAKYANLADDELRVVQPEAGQPCCAKYSEDGQWYRAVISELQPGKVKVSFIDYGNEEWLEDSDIREMAPSFLSLQAQAVKCDLYDIGPAGELWSEEATDLFESLTAEKNLVAKLISRSGLIHRIKLIDPEGSVDVGEELVEKGHAVHSLAKCFSSQAIKLGSSYSVLPSWVYSSQDFYVQLDSNSSTLLTLVEEMYEFYQRLKMNDLAVQDPHVGKACVAYHAGDGNWFRSSILKLLSNEVIIRYVDFGTKAKVPLSKVKEITTAFLKLPSQAIRCSLGNLEVMDDKWSEEARCTFRSVMQAGLDCKFLLLRDGIFEVELRDKVRVSVAESINSICRVKESPEASGDAFVSVKKCLEAVPVTDVVRYPDRLFPEGDVEVYLSNVISPSSFSVQLASEADDLEELSEVVNAGLTESLPNVSVGVPCSAKSSADGMWYRAIVSALHGDQTEVFFIDYGDTDKAPVSELRNVTGKMLEKMPFSIKCHLAGAKEPPGGWSASDIENFAELTCDKKLLATFKEKGATCEVVLRDGANDLSKEFLNRKTTSNTIPQFPAALIPAGSAPIYISEVNSPGSFYVNLASQGSELDTIVEKLAAFTGGIPVNNLAPGHACAAIFPDDDLWYRAVVKGLVPSSTACEVHFVDYGNSAVVEADKISALPEGLLSVPALAIKCCLDGVDEPKSGWREAALDRLLELGEDGTKEVMANFITTTEPCKVLLAVDEEDVNEVIRSLNKADETVIEESVSTRQIIMSDDHLPMAPWLDAGKHQVMVIHIESVKEFYMQLARDNVEVEQLVDSVDTKYGCMNDDQLRLDDVAIGMLCCAKYSGNEVWHRASVCGKTDDGFEVCFLDFGNKDVVPLCSLKQLTENFRKIPSRLYKCRLYGLPDSFVSSDDTYEKLFQLTLSKIITAEVKSADDECEAIPVILWDKDECINIAVLGDLYETSGPIAGSEHSTKEADQSVEGDSERHEDTSLQAQGSRPSDQIDNLDNDGNKNETPQLDEETAATEKENLDEFDAASLRVENVCLTEGAQLEEAPFVPSDSDDLNEDRKIKLDNETSDDAIQTADFKQKEQRGESSDESSRVTQEATDKSDDRVTQEAIDQSNDRVTLEAIKVGDSNVARDVQQPCDDYEVRNDDDSSLNVHQKDGELDDESPSLADCSSKASPSAIPHDGNQLQNDDDSVTDKSDKPYEAEHEDASSGSNSSCPTEDVHRLVTSLVNECCDDSNEDKNVKSDNELSDSIVQTLDVQDGGEQQLDSSDEKNNGDDEPSSTSQNADDQNNHRGPSVPDKDNGLVSGIGDDGDHSEVKKDDTTECMSSDIKQKDEPSTDGVDPKADCAIKDASSSVQHGNIQVNGGVDLSANKEDKLVTDVLANNDQSELNLSALETFGIVHDSKPKRKYLDSEAQPDDDDDVDDDDEDDLEASDTEGVERDSPPDQDDLSHSADDVDDDQNKSEGIPEMTKFATSIGECVLAAGDFHDVFLSHVEDPDHIWCQTDIEHFADIMEAMAGECVNDVTSDENWSEGDICCVLATEDSDERCYRSQVKSCTEDEARVQYLDVGKMENVKLENLKPLIAKFGEADRLAVACSLHGIKPVADSWKPEATEVLAEESERPLVMRVIDVRSDHLPQVSLSSRNGSDLAEILINRSLALKHL</sequence>
<feature type="compositionally biased region" description="Basic and acidic residues" evidence="1">
    <location>
        <begin position="992"/>
        <end position="1026"/>
    </location>
</feature>
<feature type="domain" description="Tudor" evidence="2">
    <location>
        <begin position="817"/>
        <end position="876"/>
    </location>
</feature>
<feature type="region of interest" description="Disordered" evidence="1">
    <location>
        <begin position="2803"/>
        <end position="2861"/>
    </location>
</feature>
<dbReference type="Pfam" id="PF00567">
    <property type="entry name" value="TUDOR"/>
    <property type="match status" value="12"/>
</dbReference>
<feature type="compositionally biased region" description="Basic and acidic residues" evidence="1">
    <location>
        <begin position="1033"/>
        <end position="1057"/>
    </location>
</feature>
<proteinExistence type="predicted"/>
<name>A0AAD9JAV5_9ANNE</name>
<dbReference type="SMART" id="SM00333">
    <property type="entry name" value="TUDOR"/>
    <property type="match status" value="12"/>
</dbReference>
<feature type="domain" description="Tudor" evidence="2">
    <location>
        <begin position="250"/>
        <end position="308"/>
    </location>
</feature>
<feature type="domain" description="Tudor" evidence="2">
    <location>
        <begin position="437"/>
        <end position="495"/>
    </location>
</feature>
<feature type="region of interest" description="Disordered" evidence="1">
    <location>
        <begin position="2351"/>
        <end position="2412"/>
    </location>
</feature>
<feature type="region of interest" description="Disordered" evidence="1">
    <location>
        <begin position="990"/>
        <end position="1130"/>
    </location>
</feature>
<dbReference type="PANTHER" id="PTHR22948:SF29">
    <property type="entry name" value="FI02030P-RELATED"/>
    <property type="match status" value="1"/>
</dbReference>
<feature type="region of interest" description="Disordered" evidence="1">
    <location>
        <begin position="953"/>
        <end position="978"/>
    </location>
</feature>
<feature type="compositionally biased region" description="Basic and acidic residues" evidence="1">
    <location>
        <begin position="2588"/>
        <end position="2603"/>
    </location>
</feature>
<evidence type="ECO:0000313" key="4">
    <source>
        <dbReference type="Proteomes" id="UP001208570"/>
    </source>
</evidence>
<feature type="region of interest" description="Disordered" evidence="1">
    <location>
        <begin position="1338"/>
        <end position="1360"/>
    </location>
</feature>
<feature type="compositionally biased region" description="Low complexity" evidence="1">
    <location>
        <begin position="1344"/>
        <end position="1360"/>
    </location>
</feature>
<dbReference type="Gene3D" id="2.40.50.90">
    <property type="match status" value="10"/>
</dbReference>
<accession>A0AAD9JAV5</accession>
<dbReference type="InterPro" id="IPR002999">
    <property type="entry name" value="Tudor"/>
</dbReference>
<dbReference type="EMBL" id="JAODUP010000476">
    <property type="protein sequence ID" value="KAK2148895.1"/>
    <property type="molecule type" value="Genomic_DNA"/>
</dbReference>
<protein>
    <recommendedName>
        <fullName evidence="2">Tudor domain-containing protein</fullName>
    </recommendedName>
</protein>